<organism evidence="3 4">
    <name type="scientific">Azospirillum cavernae</name>
    <dbReference type="NCBI Taxonomy" id="2320860"/>
    <lineage>
        <taxon>Bacteria</taxon>
        <taxon>Pseudomonadati</taxon>
        <taxon>Pseudomonadota</taxon>
        <taxon>Alphaproteobacteria</taxon>
        <taxon>Rhodospirillales</taxon>
        <taxon>Azospirillaceae</taxon>
        <taxon>Azospirillum</taxon>
    </lineage>
</organism>
<keyword evidence="1" id="KW-1133">Transmembrane helix</keyword>
<protein>
    <submittedName>
        <fullName evidence="3">HD domain-containing protein</fullName>
    </submittedName>
</protein>
<dbReference type="OrthoDB" id="9176789at2"/>
<dbReference type="InterPro" id="IPR006675">
    <property type="entry name" value="HDIG_dom"/>
</dbReference>
<name>A0A418VPZ7_9PROT</name>
<keyword evidence="4" id="KW-1185">Reference proteome</keyword>
<dbReference type="RefSeq" id="WP_119833485.1">
    <property type="nucleotide sequence ID" value="NZ_QYUL01000004.1"/>
</dbReference>
<gene>
    <name evidence="3" type="ORF">D3877_24950</name>
</gene>
<keyword evidence="1" id="KW-0472">Membrane</keyword>
<keyword evidence="1" id="KW-0812">Transmembrane</keyword>
<dbReference type="Pfam" id="PF13487">
    <property type="entry name" value="HD_5"/>
    <property type="match status" value="1"/>
</dbReference>
<evidence type="ECO:0000259" key="2">
    <source>
        <dbReference type="PROSITE" id="PS51832"/>
    </source>
</evidence>
<dbReference type="Proteomes" id="UP000283458">
    <property type="component" value="Unassembled WGS sequence"/>
</dbReference>
<feature type="transmembrane region" description="Helical" evidence="1">
    <location>
        <begin position="9"/>
        <end position="31"/>
    </location>
</feature>
<dbReference type="NCBIfam" id="TIGR00277">
    <property type="entry name" value="HDIG"/>
    <property type="match status" value="1"/>
</dbReference>
<sequence>MSLPTYRSILARVAVAALTVAVVVGGVAFWVEMEIADALVSDLAKRESSAFLAEARDLLPGVTADRANGAKADELLSRFMQSRIKADQVGTGGIFIVAELYDPTQAKAAEYIAPGAEWAEERLKNNRHAFPAAGNSQYERFTIDGRFFIQTIESLSDRDGKLLGYFESVFQLSPEHSREIVKDTVTVVGVSSLSVLLAALVLLPIFVAFNRSVMGLSRQLLTANIDILTVLGSAIAKRDSDTHAHNYRVTILAIRLAEAMGLDAAAIRRLVKGAFLHDVGKIAIPDRILLKPGKLDADEFTVMKTHVVHGLDILRASDWLTDAADVVGGHHEKFDGSGYPRGLAGDAIPIAARIFAIADVFDALTSRRPYKEPMPFDVAMGILQEGAGRHFDPAALARFTEIVAPLHAHLTALGDDGVEGELRRLVGQYFAKH</sequence>
<dbReference type="AlphaFoldDB" id="A0A418VPZ7"/>
<dbReference type="PROSITE" id="PS51832">
    <property type="entry name" value="HD_GYP"/>
    <property type="match status" value="1"/>
</dbReference>
<feature type="transmembrane region" description="Helical" evidence="1">
    <location>
        <begin position="187"/>
        <end position="209"/>
    </location>
</feature>
<dbReference type="PANTHER" id="PTHR45228:SF1">
    <property type="entry name" value="CYCLIC DI-GMP PHOSPHODIESTERASE TM_0186"/>
    <property type="match status" value="1"/>
</dbReference>
<feature type="domain" description="HD-GYP" evidence="2">
    <location>
        <begin position="220"/>
        <end position="415"/>
    </location>
</feature>
<evidence type="ECO:0000313" key="4">
    <source>
        <dbReference type="Proteomes" id="UP000283458"/>
    </source>
</evidence>
<evidence type="ECO:0000256" key="1">
    <source>
        <dbReference type="SAM" id="Phobius"/>
    </source>
</evidence>
<dbReference type="InterPro" id="IPR003607">
    <property type="entry name" value="HD/PDEase_dom"/>
</dbReference>
<dbReference type="InterPro" id="IPR052020">
    <property type="entry name" value="Cyclic_di-GMP/3'3'-cGAMP_PDE"/>
</dbReference>
<reference evidence="3 4" key="1">
    <citation type="submission" date="2018-09" db="EMBL/GenBank/DDBJ databases">
        <authorList>
            <person name="Zhu H."/>
        </authorList>
    </citation>
    <scope>NUCLEOTIDE SEQUENCE [LARGE SCALE GENOMIC DNA]</scope>
    <source>
        <strain evidence="3 4">K2W22B-5</strain>
    </source>
</reference>
<dbReference type="GO" id="GO:0008081">
    <property type="term" value="F:phosphoric diester hydrolase activity"/>
    <property type="evidence" value="ECO:0007669"/>
    <property type="project" value="UniProtKB-ARBA"/>
</dbReference>
<dbReference type="PANTHER" id="PTHR45228">
    <property type="entry name" value="CYCLIC DI-GMP PHOSPHODIESTERASE TM_0186-RELATED"/>
    <property type="match status" value="1"/>
</dbReference>
<proteinExistence type="predicted"/>
<accession>A0A418VPZ7</accession>
<comment type="caution">
    <text evidence="3">The sequence shown here is derived from an EMBL/GenBank/DDBJ whole genome shotgun (WGS) entry which is preliminary data.</text>
</comment>
<dbReference type="SUPFAM" id="SSF109604">
    <property type="entry name" value="HD-domain/PDEase-like"/>
    <property type="match status" value="1"/>
</dbReference>
<dbReference type="Gene3D" id="1.10.3210.10">
    <property type="entry name" value="Hypothetical protein af1432"/>
    <property type="match status" value="1"/>
</dbReference>
<dbReference type="InterPro" id="IPR037522">
    <property type="entry name" value="HD_GYP_dom"/>
</dbReference>
<evidence type="ECO:0000313" key="3">
    <source>
        <dbReference type="EMBL" id="RJF78345.1"/>
    </source>
</evidence>
<dbReference type="CDD" id="cd00077">
    <property type="entry name" value="HDc"/>
    <property type="match status" value="1"/>
</dbReference>
<dbReference type="EMBL" id="QYUL01000004">
    <property type="protein sequence ID" value="RJF78345.1"/>
    <property type="molecule type" value="Genomic_DNA"/>
</dbReference>
<dbReference type="SMART" id="SM00471">
    <property type="entry name" value="HDc"/>
    <property type="match status" value="1"/>
</dbReference>